<evidence type="ECO:0000256" key="11">
    <source>
        <dbReference type="SAM" id="MobiDB-lite"/>
    </source>
</evidence>
<dbReference type="PANTHER" id="PTHR21330">
    <property type="entry name" value="E3 SUMO-PROTEIN LIGASE NSE2"/>
    <property type="match status" value="1"/>
</dbReference>
<gene>
    <name evidence="13" type="ORF">DBRI1063_LOCUS23724</name>
</gene>
<comment type="similarity">
    <text evidence="3">Belongs to the NSE2 family.</text>
</comment>
<dbReference type="GO" id="GO:0008270">
    <property type="term" value="F:zinc ion binding"/>
    <property type="evidence" value="ECO:0007669"/>
    <property type="project" value="UniProtKB-KW"/>
</dbReference>
<dbReference type="UniPathway" id="UPA00886"/>
<evidence type="ECO:0000256" key="6">
    <source>
        <dbReference type="ARBA" id="ARBA00022771"/>
    </source>
</evidence>
<evidence type="ECO:0000256" key="7">
    <source>
        <dbReference type="ARBA" id="ARBA00022786"/>
    </source>
</evidence>
<feature type="region of interest" description="Disordered" evidence="11">
    <location>
        <begin position="1"/>
        <end position="29"/>
    </location>
</feature>
<keyword evidence="9" id="KW-0539">Nucleus</keyword>
<comment type="subcellular location">
    <subcellularLocation>
        <location evidence="1">Nucleus</location>
    </subcellularLocation>
</comment>
<dbReference type="InterPro" id="IPR026846">
    <property type="entry name" value="Nse2(Mms21)"/>
</dbReference>
<reference evidence="13" key="1">
    <citation type="submission" date="2021-01" db="EMBL/GenBank/DDBJ databases">
        <authorList>
            <person name="Corre E."/>
            <person name="Pelletier E."/>
            <person name="Niang G."/>
            <person name="Scheremetjew M."/>
            <person name="Finn R."/>
            <person name="Kale V."/>
            <person name="Holt S."/>
            <person name="Cochrane G."/>
            <person name="Meng A."/>
            <person name="Brown T."/>
            <person name="Cohen L."/>
        </authorList>
    </citation>
    <scope>NUCLEOTIDE SEQUENCE</scope>
    <source>
        <strain evidence="13">Pop2</strain>
    </source>
</reference>
<dbReference type="AlphaFoldDB" id="A0A7S2EUI2"/>
<sequence>MRGRRQANNSGGPAQSSGRTNSNKSGSSDAVLLAADRVLKKESDYRNGVNRIQVTALLLAERISIKGEVEATLLQTNSSSDNGEQNAEAQDFLKEQRERLKSLCDGNAGRMKGIDDFLRAVADVRENVLQEEEEGDDGAPPPDYERFILEKIETIRDQRENGHYDDENILQRDEEFGAEVRKRLGEKITQKKRKRGSRANEEDDDDDLEILPDSSTVSLKCPVTGVFFENPLKNKVCGHTYSSAGLDQLIRMRKRNCPIPGCANNQLSREQVEEDVEMEIKVKRYVRRMEQERMTQKEEDEEEDVGGGIGNGMTVIE</sequence>
<evidence type="ECO:0000256" key="2">
    <source>
        <dbReference type="ARBA" id="ARBA00004718"/>
    </source>
</evidence>
<feature type="region of interest" description="Disordered" evidence="11">
    <location>
        <begin position="189"/>
        <end position="212"/>
    </location>
</feature>
<dbReference type="InterPro" id="IPR013083">
    <property type="entry name" value="Znf_RING/FYVE/PHD"/>
</dbReference>
<keyword evidence="8" id="KW-0862">Zinc</keyword>
<evidence type="ECO:0000259" key="12">
    <source>
        <dbReference type="PROSITE" id="PS51044"/>
    </source>
</evidence>
<organism evidence="13">
    <name type="scientific">Ditylum brightwellii</name>
    <dbReference type="NCBI Taxonomy" id="49249"/>
    <lineage>
        <taxon>Eukaryota</taxon>
        <taxon>Sar</taxon>
        <taxon>Stramenopiles</taxon>
        <taxon>Ochrophyta</taxon>
        <taxon>Bacillariophyta</taxon>
        <taxon>Mediophyceae</taxon>
        <taxon>Lithodesmiophycidae</taxon>
        <taxon>Lithodesmiales</taxon>
        <taxon>Lithodesmiaceae</taxon>
        <taxon>Ditylum</taxon>
    </lineage>
</organism>
<evidence type="ECO:0000256" key="8">
    <source>
        <dbReference type="ARBA" id="ARBA00022833"/>
    </source>
</evidence>
<evidence type="ECO:0000256" key="1">
    <source>
        <dbReference type="ARBA" id="ARBA00004123"/>
    </source>
</evidence>
<dbReference type="PROSITE" id="PS51044">
    <property type="entry name" value="ZF_SP_RING"/>
    <property type="match status" value="1"/>
</dbReference>
<evidence type="ECO:0000256" key="5">
    <source>
        <dbReference type="ARBA" id="ARBA00022723"/>
    </source>
</evidence>
<dbReference type="GO" id="GO:0030915">
    <property type="term" value="C:Smc5-Smc6 complex"/>
    <property type="evidence" value="ECO:0007669"/>
    <property type="project" value="InterPro"/>
</dbReference>
<dbReference type="PANTHER" id="PTHR21330:SF1">
    <property type="entry name" value="E3 SUMO-PROTEIN LIGASE NSE2"/>
    <property type="match status" value="1"/>
</dbReference>
<feature type="domain" description="SP-RING-type" evidence="12">
    <location>
        <begin position="204"/>
        <end position="291"/>
    </location>
</feature>
<keyword evidence="5" id="KW-0479">Metal-binding</keyword>
<evidence type="ECO:0000256" key="4">
    <source>
        <dbReference type="ARBA" id="ARBA00022679"/>
    </source>
</evidence>
<evidence type="ECO:0000256" key="3">
    <source>
        <dbReference type="ARBA" id="ARBA00008212"/>
    </source>
</evidence>
<protein>
    <recommendedName>
        <fullName evidence="12">SP-RING-type domain-containing protein</fullName>
    </recommendedName>
</protein>
<keyword evidence="6 10" id="KW-0863">Zinc-finger</keyword>
<dbReference type="GO" id="GO:0005634">
    <property type="term" value="C:nucleus"/>
    <property type="evidence" value="ECO:0007669"/>
    <property type="project" value="UniProtKB-SubCell"/>
</dbReference>
<name>A0A7S2EUI2_9STRA</name>
<dbReference type="CDD" id="cd16651">
    <property type="entry name" value="SPL-RING_NSE2"/>
    <property type="match status" value="1"/>
</dbReference>
<evidence type="ECO:0000313" key="13">
    <source>
        <dbReference type="EMBL" id="CAD9354906.1"/>
    </source>
</evidence>
<keyword evidence="4" id="KW-0808">Transferase</keyword>
<proteinExistence type="inferred from homology"/>
<dbReference type="GO" id="GO:0000724">
    <property type="term" value="P:double-strand break repair via homologous recombination"/>
    <property type="evidence" value="ECO:0007669"/>
    <property type="project" value="InterPro"/>
</dbReference>
<dbReference type="GO" id="GO:0061665">
    <property type="term" value="F:SUMO ligase activity"/>
    <property type="evidence" value="ECO:0007669"/>
    <property type="project" value="TreeGrafter"/>
</dbReference>
<comment type="pathway">
    <text evidence="2">Protein modification; protein sumoylation.</text>
</comment>
<keyword evidence="7" id="KW-0833">Ubl conjugation pathway</keyword>
<feature type="region of interest" description="Disordered" evidence="11">
    <location>
        <begin position="293"/>
        <end position="317"/>
    </location>
</feature>
<evidence type="ECO:0000256" key="10">
    <source>
        <dbReference type="PROSITE-ProRule" id="PRU00452"/>
    </source>
</evidence>
<evidence type="ECO:0000256" key="9">
    <source>
        <dbReference type="ARBA" id="ARBA00023242"/>
    </source>
</evidence>
<feature type="compositionally biased region" description="Polar residues" evidence="11">
    <location>
        <begin position="1"/>
        <end position="28"/>
    </location>
</feature>
<accession>A0A7S2EUI2</accession>
<dbReference type="Gene3D" id="3.30.40.10">
    <property type="entry name" value="Zinc/RING finger domain, C3HC4 (zinc finger)"/>
    <property type="match status" value="1"/>
</dbReference>
<dbReference type="Pfam" id="PF11789">
    <property type="entry name" value="zf-Nse"/>
    <property type="match status" value="1"/>
</dbReference>
<dbReference type="GO" id="GO:0016925">
    <property type="term" value="P:protein sumoylation"/>
    <property type="evidence" value="ECO:0007669"/>
    <property type="project" value="UniProtKB-UniPathway"/>
</dbReference>
<dbReference type="SUPFAM" id="SSF57850">
    <property type="entry name" value="RING/U-box"/>
    <property type="match status" value="1"/>
</dbReference>
<dbReference type="InterPro" id="IPR004181">
    <property type="entry name" value="Znf_MIZ"/>
</dbReference>
<dbReference type="EMBL" id="HBGN01036972">
    <property type="protein sequence ID" value="CAD9354906.1"/>
    <property type="molecule type" value="Transcribed_RNA"/>
</dbReference>
<feature type="compositionally biased region" description="Acidic residues" evidence="11">
    <location>
        <begin position="201"/>
        <end position="210"/>
    </location>
</feature>